<dbReference type="EMBL" id="PVXO01000033">
    <property type="protein sequence ID" value="PRR78966.1"/>
    <property type="molecule type" value="Genomic_DNA"/>
</dbReference>
<reference evidence="1 2" key="1">
    <citation type="submission" date="2018-03" db="EMBL/GenBank/DDBJ databases">
        <title>Genome sequence of Clostridium liquoris DSM 100320.</title>
        <authorList>
            <person name="Poehlein A."/>
            <person name="Daniel R."/>
        </authorList>
    </citation>
    <scope>NUCLEOTIDE SEQUENCE [LARGE SCALE GENOMIC DNA]</scope>
    <source>
        <strain evidence="1 2">DSM 100320</strain>
    </source>
</reference>
<dbReference type="InterPro" id="IPR001448">
    <property type="entry name" value="SASP_alpha/beta-type"/>
</dbReference>
<dbReference type="GO" id="GO:0006265">
    <property type="term" value="P:DNA topological change"/>
    <property type="evidence" value="ECO:0007669"/>
    <property type="project" value="InterPro"/>
</dbReference>
<dbReference type="Pfam" id="PF00269">
    <property type="entry name" value="SASP"/>
    <property type="match status" value="1"/>
</dbReference>
<organism evidence="1 2">
    <name type="scientific">Clostridium liquoris</name>
    <dbReference type="NCBI Taxonomy" id="1289519"/>
    <lineage>
        <taxon>Bacteria</taxon>
        <taxon>Bacillati</taxon>
        <taxon>Bacillota</taxon>
        <taxon>Clostridia</taxon>
        <taxon>Eubacteriales</taxon>
        <taxon>Clostridiaceae</taxon>
        <taxon>Clostridium</taxon>
    </lineage>
</organism>
<protein>
    <submittedName>
        <fullName evidence="1">Uncharacterized protein</fullName>
    </submittedName>
</protein>
<dbReference type="RefSeq" id="WP_106063310.1">
    <property type="nucleotide sequence ID" value="NZ_PVXO01000033.1"/>
</dbReference>
<dbReference type="AlphaFoldDB" id="A0A2T0B511"/>
<dbReference type="OrthoDB" id="1683773at2"/>
<dbReference type="GO" id="GO:0003690">
    <property type="term" value="F:double-stranded DNA binding"/>
    <property type="evidence" value="ECO:0007669"/>
    <property type="project" value="InterPro"/>
</dbReference>
<accession>A0A2T0B511</accession>
<evidence type="ECO:0000313" key="2">
    <source>
        <dbReference type="Proteomes" id="UP000239706"/>
    </source>
</evidence>
<name>A0A2T0B511_9CLOT</name>
<comment type="caution">
    <text evidence="1">The sequence shown here is derived from an EMBL/GenBank/DDBJ whole genome shotgun (WGS) entry which is preliminary data.</text>
</comment>
<dbReference type="Proteomes" id="UP000239706">
    <property type="component" value="Unassembled WGS sequence"/>
</dbReference>
<keyword evidence="2" id="KW-1185">Reference proteome</keyword>
<evidence type="ECO:0000313" key="1">
    <source>
        <dbReference type="EMBL" id="PRR78966.1"/>
    </source>
</evidence>
<sequence length="72" mass="7961">MNRGKSLIGNDDLEIPKDKAALQEFNHEFADEISEKAAKDKIFNSMGSWGNGTVGGFIVKRETEMAMAKKTL</sequence>
<proteinExistence type="predicted"/>
<gene>
    <name evidence="1" type="ORF">CLLI_11860</name>
</gene>